<dbReference type="AlphaFoldDB" id="A0A5J5A8Z5"/>
<evidence type="ECO:0000313" key="2">
    <source>
        <dbReference type="EMBL" id="KAA8526488.1"/>
    </source>
</evidence>
<sequence length="446" mass="50647">MDTRGKTNAEFRNDVNEILTRHESSFDQVNVALQMVLTELQAIRISRSTNTPHPDINPFAQEESSHPHTSRSNTTSNPSHHHLKLSFPKFNGDDPTGWVYKAEQYFDFKNIAPDQQVQLASFHLEGIALQWHRWWTKFRGPLTWDEFTKALSHRVDGLPESFLIGCFIAGLRDDIRLDVKVKQPRTLVDAIGVARLVEERNHLQTKLIPPFRSQSVPSTPRATPNPTAGVLGPPPNQRMHPSPNTPPTTFRRINTQEARERRKKGLCYYCDEKFAPGHRCKRPQLFMIEDSPQASIENVEGIQLETEHHEAIPEISFHAITGTQHPQTIRVLGKLKNKNVMVLIDGSSTHNFIDQAIVSKFGLPVIQDKKFQVMVANQEKIECVGQCRALTVTIQGHSVTADYYILLVAAYQLVLGVQWLETLGPIETDYKQLTMTFKVEGISHTF</sequence>
<dbReference type="OrthoDB" id="1745472at2759"/>
<feature type="region of interest" description="Disordered" evidence="1">
    <location>
        <begin position="211"/>
        <end position="253"/>
    </location>
</feature>
<dbReference type="PANTHER" id="PTHR15503:SF22">
    <property type="entry name" value="TRANSPOSON TY3-I GAG POLYPROTEIN"/>
    <property type="match status" value="1"/>
</dbReference>
<organism evidence="2 3">
    <name type="scientific">Nyssa sinensis</name>
    <dbReference type="NCBI Taxonomy" id="561372"/>
    <lineage>
        <taxon>Eukaryota</taxon>
        <taxon>Viridiplantae</taxon>
        <taxon>Streptophyta</taxon>
        <taxon>Embryophyta</taxon>
        <taxon>Tracheophyta</taxon>
        <taxon>Spermatophyta</taxon>
        <taxon>Magnoliopsida</taxon>
        <taxon>eudicotyledons</taxon>
        <taxon>Gunneridae</taxon>
        <taxon>Pentapetalae</taxon>
        <taxon>asterids</taxon>
        <taxon>Cornales</taxon>
        <taxon>Nyssaceae</taxon>
        <taxon>Nyssa</taxon>
    </lineage>
</organism>
<name>A0A5J5A8Z5_9ASTE</name>
<dbReference type="InterPro" id="IPR032567">
    <property type="entry name" value="RTL1-rel"/>
</dbReference>
<dbReference type="Gene3D" id="2.40.70.10">
    <property type="entry name" value="Acid Proteases"/>
    <property type="match status" value="1"/>
</dbReference>
<gene>
    <name evidence="2" type="ORF">F0562_008310</name>
</gene>
<dbReference type="SUPFAM" id="SSF50630">
    <property type="entry name" value="Acid proteases"/>
    <property type="match status" value="1"/>
</dbReference>
<dbReference type="EMBL" id="CM018046">
    <property type="protein sequence ID" value="KAA8526488.1"/>
    <property type="molecule type" value="Genomic_DNA"/>
</dbReference>
<feature type="compositionally biased region" description="Polar residues" evidence="1">
    <location>
        <begin position="212"/>
        <end position="226"/>
    </location>
</feature>
<evidence type="ECO:0000313" key="3">
    <source>
        <dbReference type="Proteomes" id="UP000325577"/>
    </source>
</evidence>
<reference evidence="2 3" key="1">
    <citation type="submission" date="2019-09" db="EMBL/GenBank/DDBJ databases">
        <title>A chromosome-level genome assembly of the Chinese tupelo Nyssa sinensis.</title>
        <authorList>
            <person name="Yang X."/>
            <person name="Kang M."/>
            <person name="Yang Y."/>
            <person name="Xiong H."/>
            <person name="Wang M."/>
            <person name="Zhang Z."/>
            <person name="Wang Z."/>
            <person name="Wu H."/>
            <person name="Ma T."/>
            <person name="Liu J."/>
            <person name="Xi Z."/>
        </authorList>
    </citation>
    <scope>NUCLEOTIDE SEQUENCE [LARGE SCALE GENOMIC DNA]</scope>
    <source>
        <strain evidence="2">J267</strain>
        <tissue evidence="2">Leaf</tissue>
    </source>
</reference>
<evidence type="ECO:0000256" key="1">
    <source>
        <dbReference type="SAM" id="MobiDB-lite"/>
    </source>
</evidence>
<dbReference type="Proteomes" id="UP000325577">
    <property type="component" value="Linkage Group LG3"/>
</dbReference>
<keyword evidence="3" id="KW-1185">Reference proteome</keyword>
<dbReference type="CDD" id="cd00303">
    <property type="entry name" value="retropepsin_like"/>
    <property type="match status" value="1"/>
</dbReference>
<proteinExistence type="predicted"/>
<accession>A0A5J5A8Z5</accession>
<dbReference type="Pfam" id="PF08284">
    <property type="entry name" value="RVP_2"/>
    <property type="match status" value="1"/>
</dbReference>
<protein>
    <recommendedName>
        <fullName evidence="4">Retrotransposon gag domain-containing protein</fullName>
    </recommendedName>
</protein>
<dbReference type="PANTHER" id="PTHR15503">
    <property type="entry name" value="LDOC1 RELATED"/>
    <property type="match status" value="1"/>
</dbReference>
<evidence type="ECO:0008006" key="4">
    <source>
        <dbReference type="Google" id="ProtNLM"/>
    </source>
</evidence>
<feature type="region of interest" description="Disordered" evidence="1">
    <location>
        <begin position="48"/>
        <end position="84"/>
    </location>
</feature>
<dbReference type="InterPro" id="IPR021109">
    <property type="entry name" value="Peptidase_aspartic_dom_sf"/>
</dbReference>